<feature type="domain" description="SnoaL-like" evidence="1">
    <location>
        <begin position="28"/>
        <end position="130"/>
    </location>
</feature>
<gene>
    <name evidence="2" type="ORF">UFOPK3164_01015</name>
    <name evidence="3" type="ORF">UFOPK3427_00113</name>
    <name evidence="4" type="ORF">UFOPK4112_01262</name>
</gene>
<dbReference type="InterPro" id="IPR037401">
    <property type="entry name" value="SnoaL-like"/>
</dbReference>
<organism evidence="4">
    <name type="scientific">freshwater metagenome</name>
    <dbReference type="NCBI Taxonomy" id="449393"/>
    <lineage>
        <taxon>unclassified sequences</taxon>
        <taxon>metagenomes</taxon>
        <taxon>ecological metagenomes</taxon>
    </lineage>
</organism>
<evidence type="ECO:0000259" key="1">
    <source>
        <dbReference type="Pfam" id="PF12680"/>
    </source>
</evidence>
<name>A0A6J7RCY7_9ZZZZ</name>
<evidence type="ECO:0000313" key="3">
    <source>
        <dbReference type="EMBL" id="CAB4859826.1"/>
    </source>
</evidence>
<dbReference type="EMBL" id="CAFBLT010000001">
    <property type="protein sequence ID" value="CAB4859826.1"/>
    <property type="molecule type" value="Genomic_DNA"/>
</dbReference>
<dbReference type="EMBL" id="CAFBPM010000012">
    <property type="protein sequence ID" value="CAB5026541.1"/>
    <property type="molecule type" value="Genomic_DNA"/>
</dbReference>
<dbReference type="EMBL" id="CAFABE010000044">
    <property type="protein sequence ID" value="CAB4829392.1"/>
    <property type="molecule type" value="Genomic_DNA"/>
</dbReference>
<dbReference type="InterPro" id="IPR032710">
    <property type="entry name" value="NTF2-like_dom_sf"/>
</dbReference>
<reference evidence="4" key="1">
    <citation type="submission" date="2020-05" db="EMBL/GenBank/DDBJ databases">
        <authorList>
            <person name="Chiriac C."/>
            <person name="Salcher M."/>
            <person name="Ghai R."/>
            <person name="Kavagutti S V."/>
        </authorList>
    </citation>
    <scope>NUCLEOTIDE SEQUENCE</scope>
</reference>
<dbReference type="SUPFAM" id="SSF54427">
    <property type="entry name" value="NTF2-like"/>
    <property type="match status" value="1"/>
</dbReference>
<proteinExistence type="predicted"/>
<sequence>MTSPGQQHRPSLSKVLSPLARKNLDVITDSFAALSRDDLAAHLANCHDDIVVEFPYATPPVRISGNASLATYLANALSLFSLELEITNVIEGADPSLLVLEYTSSGLALSTKRPYANSYIGIFHFTESKILLQREYYNPTPANEALAP</sequence>
<accession>A0A6J7RCY7</accession>
<protein>
    <submittedName>
        <fullName evidence="4">Unannotated protein</fullName>
    </submittedName>
</protein>
<evidence type="ECO:0000313" key="4">
    <source>
        <dbReference type="EMBL" id="CAB5026541.1"/>
    </source>
</evidence>
<evidence type="ECO:0000313" key="2">
    <source>
        <dbReference type="EMBL" id="CAB4829392.1"/>
    </source>
</evidence>
<dbReference type="Gene3D" id="3.10.450.50">
    <property type="match status" value="1"/>
</dbReference>
<dbReference type="AlphaFoldDB" id="A0A6J7RCY7"/>
<dbReference type="Pfam" id="PF12680">
    <property type="entry name" value="SnoaL_2"/>
    <property type="match status" value="1"/>
</dbReference>